<reference evidence="2" key="1">
    <citation type="submission" date="2023-06" db="EMBL/GenBank/DDBJ databases">
        <authorList>
            <person name="Kurt Z."/>
        </authorList>
    </citation>
    <scope>NUCLEOTIDE SEQUENCE</scope>
</reference>
<dbReference type="EMBL" id="CAXDID020000045">
    <property type="protein sequence ID" value="CAL6002594.1"/>
    <property type="molecule type" value="Genomic_DNA"/>
</dbReference>
<organism evidence="2">
    <name type="scientific">Hexamita inflata</name>
    <dbReference type="NCBI Taxonomy" id="28002"/>
    <lineage>
        <taxon>Eukaryota</taxon>
        <taxon>Metamonada</taxon>
        <taxon>Diplomonadida</taxon>
        <taxon>Hexamitidae</taxon>
        <taxon>Hexamitinae</taxon>
        <taxon>Hexamita</taxon>
    </lineage>
</organism>
<accession>A0AA86V6Q6</accession>
<comment type="caution">
    <text evidence="2">The sequence shown here is derived from an EMBL/GenBank/DDBJ whole genome shotgun (WGS) entry which is preliminary data.</text>
</comment>
<feature type="compositionally biased region" description="Polar residues" evidence="1">
    <location>
        <begin position="169"/>
        <end position="181"/>
    </location>
</feature>
<proteinExistence type="predicted"/>
<reference evidence="3 4" key="2">
    <citation type="submission" date="2024-07" db="EMBL/GenBank/DDBJ databases">
        <authorList>
            <person name="Akdeniz Z."/>
        </authorList>
    </citation>
    <scope>NUCLEOTIDE SEQUENCE [LARGE SCALE GENOMIC DNA]</scope>
</reference>
<feature type="region of interest" description="Disordered" evidence="1">
    <location>
        <begin position="106"/>
        <end position="131"/>
    </location>
</feature>
<evidence type="ECO:0000256" key="1">
    <source>
        <dbReference type="SAM" id="MobiDB-lite"/>
    </source>
</evidence>
<name>A0AA86V6Q6_9EUKA</name>
<protein>
    <submittedName>
        <fullName evidence="3">Hypothetical_protein</fullName>
    </submittedName>
</protein>
<dbReference type="AlphaFoldDB" id="A0AA86V6Q6"/>
<feature type="compositionally biased region" description="Basic and acidic residues" evidence="1">
    <location>
        <begin position="113"/>
        <end position="130"/>
    </location>
</feature>
<evidence type="ECO:0000313" key="2">
    <source>
        <dbReference type="EMBL" id="CAI9978596.1"/>
    </source>
</evidence>
<feature type="region of interest" description="Disordered" evidence="1">
    <location>
        <begin position="153"/>
        <end position="185"/>
    </location>
</feature>
<gene>
    <name evidence="3" type="ORF">HINF_LOCUS18000</name>
    <name evidence="2" type="ORF">HINF_LOCUS66241</name>
</gene>
<evidence type="ECO:0000313" key="3">
    <source>
        <dbReference type="EMBL" id="CAL6002594.1"/>
    </source>
</evidence>
<dbReference type="Proteomes" id="UP001642409">
    <property type="component" value="Unassembled WGS sequence"/>
</dbReference>
<evidence type="ECO:0000313" key="4">
    <source>
        <dbReference type="Proteomes" id="UP001642409"/>
    </source>
</evidence>
<dbReference type="EMBL" id="CATOUU010001185">
    <property type="protein sequence ID" value="CAI9978596.1"/>
    <property type="molecule type" value="Genomic_DNA"/>
</dbReference>
<sequence length="241" mass="26749">MKLYFDSTVSAGVAITIPPLHQLLVYVTDALLQMAASSFAESSTQRSRDRPIPSASATPGRYLSRTLFCIKSANARVKAGVEAVNATVLKRRTSVTLSEGCQFVVSPAQTEGQQRETEKKETRPAREHVPGHQFVQLVFNNKETPHERYQALAPKNLSSAASSRRDRPSNGSSQNCATNPGSLPRVYGFAREDSDELMYKWRPAANVAVSSAHTLLQFEIEYECRKALRNGQREKYKPFNA</sequence>
<keyword evidence="4" id="KW-1185">Reference proteome</keyword>